<comment type="caution">
    <text evidence="1">The sequence shown here is derived from an EMBL/GenBank/DDBJ whole genome shotgun (WGS) entry which is preliminary data.</text>
</comment>
<protein>
    <submittedName>
        <fullName evidence="1">Uncharacterized protein</fullName>
    </submittedName>
</protein>
<dbReference type="EMBL" id="CAJOAY010038060">
    <property type="protein sequence ID" value="CAF4467729.1"/>
    <property type="molecule type" value="Genomic_DNA"/>
</dbReference>
<evidence type="ECO:0000313" key="2">
    <source>
        <dbReference type="Proteomes" id="UP000663881"/>
    </source>
</evidence>
<evidence type="ECO:0000313" key="1">
    <source>
        <dbReference type="EMBL" id="CAF4467729.1"/>
    </source>
</evidence>
<name>A0A820TJ52_9BILA</name>
<organism evidence="1 2">
    <name type="scientific">Adineta steineri</name>
    <dbReference type="NCBI Taxonomy" id="433720"/>
    <lineage>
        <taxon>Eukaryota</taxon>
        <taxon>Metazoa</taxon>
        <taxon>Spiralia</taxon>
        <taxon>Gnathifera</taxon>
        <taxon>Rotifera</taxon>
        <taxon>Eurotatoria</taxon>
        <taxon>Bdelloidea</taxon>
        <taxon>Adinetida</taxon>
        <taxon>Adinetidae</taxon>
        <taxon>Adineta</taxon>
    </lineage>
</organism>
<feature type="non-terminal residue" evidence="1">
    <location>
        <position position="1"/>
    </location>
</feature>
<sequence length="64" mass="7173">VNELAKSRPSMSARRLHNCNSDPVRIEGATGLINRSNRWPILAPTSISNNRQSTADERARRCQV</sequence>
<dbReference type="Proteomes" id="UP000663881">
    <property type="component" value="Unassembled WGS sequence"/>
</dbReference>
<feature type="non-terminal residue" evidence="1">
    <location>
        <position position="64"/>
    </location>
</feature>
<reference evidence="1" key="1">
    <citation type="submission" date="2021-02" db="EMBL/GenBank/DDBJ databases">
        <authorList>
            <person name="Nowell W R."/>
        </authorList>
    </citation>
    <scope>NUCLEOTIDE SEQUENCE</scope>
</reference>
<accession>A0A820TJ52</accession>
<proteinExistence type="predicted"/>
<gene>
    <name evidence="1" type="ORF">OKA104_LOCUS55058</name>
</gene>
<dbReference type="AlphaFoldDB" id="A0A820TJ52"/>